<proteinExistence type="predicted"/>
<keyword evidence="2" id="KW-1185">Reference proteome</keyword>
<organism evidence="1 2">
    <name type="scientific">Urochloa decumbens</name>
    <dbReference type="NCBI Taxonomy" id="240449"/>
    <lineage>
        <taxon>Eukaryota</taxon>
        <taxon>Viridiplantae</taxon>
        <taxon>Streptophyta</taxon>
        <taxon>Embryophyta</taxon>
        <taxon>Tracheophyta</taxon>
        <taxon>Spermatophyta</taxon>
        <taxon>Magnoliopsida</taxon>
        <taxon>Liliopsida</taxon>
        <taxon>Poales</taxon>
        <taxon>Poaceae</taxon>
        <taxon>PACMAD clade</taxon>
        <taxon>Panicoideae</taxon>
        <taxon>Panicodae</taxon>
        <taxon>Paniceae</taxon>
        <taxon>Melinidinae</taxon>
        <taxon>Urochloa</taxon>
    </lineage>
</organism>
<protein>
    <submittedName>
        <fullName evidence="1">Uncharacterized protein</fullName>
    </submittedName>
</protein>
<sequence>MDKLVTLFYGGTVKENELGSFEFENMERMSLLFSARPTYSGIVDRVKERLRWASEHVDVRIDGLIDVGSSKGPRIKRSISISGQDEWETYMGVVTDSEDESEDDDGVGGGFDYGGCGFDDDDVPMEVTGEEVPNPVAPEPPIAVAPPSIVCEASNRVNVQVHGDDDTYEAARAVDSDDDRPVCPLSPDSIEMLRAIFPGRDLLVSDFCDLSQSHRAVVDGGVDEAEIPPRLTSQPCMDHHRSISVG</sequence>
<dbReference type="AlphaFoldDB" id="A0ABC8XFC3"/>
<name>A0ABC8XFC3_9POAL</name>
<dbReference type="EMBL" id="OZ075124">
    <property type="protein sequence ID" value="CAL4924613.1"/>
    <property type="molecule type" value="Genomic_DNA"/>
</dbReference>
<accession>A0ABC8XFC3</accession>
<dbReference type="Proteomes" id="UP001497457">
    <property type="component" value="Chromosome 14rd"/>
</dbReference>
<reference evidence="1" key="1">
    <citation type="submission" date="2024-10" db="EMBL/GenBank/DDBJ databases">
        <authorList>
            <person name="Ryan C."/>
        </authorList>
    </citation>
    <scope>NUCLEOTIDE SEQUENCE [LARGE SCALE GENOMIC DNA]</scope>
</reference>
<evidence type="ECO:0000313" key="1">
    <source>
        <dbReference type="EMBL" id="CAL4924613.1"/>
    </source>
</evidence>
<gene>
    <name evidence="1" type="ORF">URODEC1_LOCUS22906</name>
</gene>
<evidence type="ECO:0000313" key="2">
    <source>
        <dbReference type="Proteomes" id="UP001497457"/>
    </source>
</evidence>